<reference evidence="2" key="1">
    <citation type="submission" date="2021-02" db="EMBL/GenBank/DDBJ databases">
        <authorList>
            <person name="Nowell W R."/>
        </authorList>
    </citation>
    <scope>NUCLEOTIDE SEQUENCE</scope>
</reference>
<dbReference type="InterPro" id="IPR006840">
    <property type="entry name" value="ChaC"/>
</dbReference>
<evidence type="ECO:0000313" key="2">
    <source>
        <dbReference type="EMBL" id="CAF0804692.1"/>
    </source>
</evidence>
<dbReference type="AlphaFoldDB" id="A0A813T833"/>
<proteinExistence type="predicted"/>
<dbReference type="Pfam" id="PF04752">
    <property type="entry name" value="ChaC"/>
    <property type="match status" value="1"/>
</dbReference>
<keyword evidence="5" id="KW-1185">Reference proteome</keyword>
<dbReference type="GO" id="GO:0006751">
    <property type="term" value="P:glutathione catabolic process"/>
    <property type="evidence" value="ECO:0007669"/>
    <property type="project" value="InterPro"/>
</dbReference>
<gene>
    <name evidence="3" type="ORF">JXQ802_LOCUS16806</name>
    <name evidence="2" type="ORF">PYM288_LOCUS4792</name>
</gene>
<dbReference type="Proteomes" id="UP000663870">
    <property type="component" value="Unassembled WGS sequence"/>
</dbReference>
<dbReference type="EMBL" id="CAJNOH010000045">
    <property type="protein sequence ID" value="CAF0804692.1"/>
    <property type="molecule type" value="Genomic_DNA"/>
</dbReference>
<keyword evidence="1" id="KW-0456">Lyase</keyword>
<evidence type="ECO:0000256" key="1">
    <source>
        <dbReference type="ARBA" id="ARBA00023239"/>
    </source>
</evidence>
<dbReference type="EMBL" id="CAJNOL010000414">
    <property type="protein sequence ID" value="CAF1053908.1"/>
    <property type="molecule type" value="Genomic_DNA"/>
</dbReference>
<organism evidence="2 4">
    <name type="scientific">Rotaria sordida</name>
    <dbReference type="NCBI Taxonomy" id="392033"/>
    <lineage>
        <taxon>Eukaryota</taxon>
        <taxon>Metazoa</taxon>
        <taxon>Spiralia</taxon>
        <taxon>Gnathifera</taxon>
        <taxon>Rotifera</taxon>
        <taxon>Eurotatoria</taxon>
        <taxon>Bdelloidea</taxon>
        <taxon>Philodinida</taxon>
        <taxon>Philodinidae</taxon>
        <taxon>Rotaria</taxon>
    </lineage>
</organism>
<dbReference type="Proteomes" id="UP000663854">
    <property type="component" value="Unassembled WGS sequence"/>
</dbReference>
<sequence>MMEQSHVLDEALKLLTGLDNDLTKRAHIVEYVREKGNIAIFAYGSLIWNPCGHVEEIIPNCLLNGYMKGFICQDFIYRGTKDFPGLTMGLKPCENSFVKGYLLMAGVHKLISFIEAFIKRETPICVDGTKMDIYTYDFLPIIMPDEKTIEWALTCVVNSNSQFYLPMTLSIKQQAQIISQAYGINGTNFQYLHNTLHTYRQLSIIDTFTEEMEELYAAVNIYRQYLTDYERRWLESFEKLTTKDERELAIELRKTNNILMRRQKLFHRTYSIEPIVTTKYNRMISV</sequence>
<name>A0A813T833_9BILA</name>
<dbReference type="GO" id="GO:0061928">
    <property type="term" value="F:glutathione specific gamma-glutamylcyclotransferase activity"/>
    <property type="evidence" value="ECO:0007669"/>
    <property type="project" value="InterPro"/>
</dbReference>
<evidence type="ECO:0000313" key="4">
    <source>
        <dbReference type="Proteomes" id="UP000663854"/>
    </source>
</evidence>
<comment type="caution">
    <text evidence="2">The sequence shown here is derived from an EMBL/GenBank/DDBJ whole genome shotgun (WGS) entry which is preliminary data.</text>
</comment>
<evidence type="ECO:0008006" key="6">
    <source>
        <dbReference type="Google" id="ProtNLM"/>
    </source>
</evidence>
<accession>A0A813T833</accession>
<protein>
    <recommendedName>
        <fullName evidence="6">Gamma-glutamylcyclotransferase</fullName>
    </recommendedName>
</protein>
<evidence type="ECO:0000313" key="5">
    <source>
        <dbReference type="Proteomes" id="UP000663870"/>
    </source>
</evidence>
<evidence type="ECO:0000313" key="3">
    <source>
        <dbReference type="EMBL" id="CAF1053908.1"/>
    </source>
</evidence>